<dbReference type="Gene3D" id="6.10.140.2220">
    <property type="match status" value="1"/>
</dbReference>
<keyword evidence="12" id="KW-1185">Reference proteome</keyword>
<comment type="caution">
    <text evidence="11">The sequence shown here is derived from an EMBL/GenBank/DDBJ whole genome shotgun (WGS) entry which is preliminary data.</text>
</comment>
<gene>
    <name evidence="11" type="ORF">PDE001_LOCUS7786</name>
</gene>
<feature type="domain" description="MYND-type" evidence="10">
    <location>
        <begin position="42"/>
        <end position="80"/>
    </location>
</feature>
<keyword evidence="3" id="KW-0949">S-adenosyl-L-methionine</keyword>
<dbReference type="PANTHER" id="PTHR12197">
    <property type="entry name" value="HISTONE-LYSINE N-METHYLTRANSFERASE SMYD"/>
    <property type="match status" value="1"/>
</dbReference>
<dbReference type="PROSITE" id="PS01360">
    <property type="entry name" value="ZF_MYND_1"/>
    <property type="match status" value="1"/>
</dbReference>
<evidence type="ECO:0000256" key="1">
    <source>
        <dbReference type="ARBA" id="ARBA00022603"/>
    </source>
</evidence>
<evidence type="ECO:0000256" key="2">
    <source>
        <dbReference type="ARBA" id="ARBA00022679"/>
    </source>
</evidence>
<sequence>MPQFHQLLDAQKGRCAVASVAIQAGSCILRTCAICAVPFSSCGWCFTTQVPLSRCTGCRKARYCSRTCQQYDWSQHRRECAVWRSIPSSATLPTVLLVSRLAAKLFLGSETNEEEKNQVLKLRHHLDDHSKIKLEQFKEMTQLVLLLLAHYNVDGKQQITCFNKFQNDLETEILKLFGRVNCNAFSIANDVTNEALGIGLYPDGALFNHDCNPNCIVSFKGREMLVHVVKDVGVGQELTVSYIELLQSTKARRSELKESFFFDCECLRCQAGRKEEVEDDWYLNGLVCSSEKGMSCGGVVVVEKAKDGSISSAACKMCRTERDRKEIERFERQLKELETLKNSASEQDKWQMYQKKWEIVTRRLRLHPQNSRIAVMARKIGNFLFGAKSLDLQRLALPFFLAELCAVEWLLPTTKLPSRGLLHFQIGKLLIEEAKTPLCFLSPTNRAKQIESAVKHLQQSLSVLNCAYGCDSVATRSAQLVLDEIQRTADQLL</sequence>
<evidence type="ECO:0000259" key="10">
    <source>
        <dbReference type="PROSITE" id="PS50865"/>
    </source>
</evidence>
<keyword evidence="4" id="KW-0479">Metal-binding</keyword>
<dbReference type="InterPro" id="IPR050869">
    <property type="entry name" value="H3K4_H4K5_MeTrfase"/>
</dbReference>
<dbReference type="PROSITE" id="PS50280">
    <property type="entry name" value="SET"/>
    <property type="match status" value="1"/>
</dbReference>
<dbReference type="GO" id="GO:0032259">
    <property type="term" value="P:methylation"/>
    <property type="evidence" value="ECO:0007669"/>
    <property type="project" value="UniProtKB-KW"/>
</dbReference>
<keyword evidence="5 7" id="KW-0863">Zinc-finger</keyword>
<dbReference type="Gene3D" id="2.170.270.10">
    <property type="entry name" value="SET domain"/>
    <property type="match status" value="1"/>
</dbReference>
<proteinExistence type="predicted"/>
<feature type="domain" description="SET" evidence="9">
    <location>
        <begin position="2"/>
        <end position="243"/>
    </location>
</feature>
<dbReference type="InterPro" id="IPR001214">
    <property type="entry name" value="SET_dom"/>
</dbReference>
<dbReference type="Pfam" id="PF00856">
    <property type="entry name" value="SET"/>
    <property type="match status" value="1"/>
</dbReference>
<accession>A0AAV0UWU9</accession>
<dbReference type="PROSITE" id="PS50865">
    <property type="entry name" value="ZF_MYND_2"/>
    <property type="match status" value="1"/>
</dbReference>
<dbReference type="FunFam" id="2.170.270.10:FF:000013">
    <property type="entry name" value="Histone-lysine N-methyltransferase SMYD1 isoform 1"/>
    <property type="match status" value="1"/>
</dbReference>
<dbReference type="Proteomes" id="UP001162029">
    <property type="component" value="Unassembled WGS sequence"/>
</dbReference>
<evidence type="ECO:0000256" key="3">
    <source>
        <dbReference type="ARBA" id="ARBA00022691"/>
    </source>
</evidence>
<dbReference type="AlphaFoldDB" id="A0AAV0UWU9"/>
<keyword evidence="2" id="KW-0808">Transferase</keyword>
<dbReference type="EMBL" id="CANTFM010001574">
    <property type="protein sequence ID" value="CAI5741371.1"/>
    <property type="molecule type" value="Genomic_DNA"/>
</dbReference>
<evidence type="ECO:0000256" key="4">
    <source>
        <dbReference type="ARBA" id="ARBA00022723"/>
    </source>
</evidence>
<reference evidence="11" key="1">
    <citation type="submission" date="2022-12" db="EMBL/GenBank/DDBJ databases">
        <authorList>
            <person name="Webb A."/>
        </authorList>
    </citation>
    <scope>NUCLEOTIDE SEQUENCE</scope>
    <source>
        <strain evidence="11">Pd1</strain>
    </source>
</reference>
<keyword evidence="6" id="KW-0862">Zinc</keyword>
<dbReference type="InterPro" id="IPR002893">
    <property type="entry name" value="Znf_MYND"/>
</dbReference>
<evidence type="ECO:0000313" key="12">
    <source>
        <dbReference type="Proteomes" id="UP001162029"/>
    </source>
</evidence>
<evidence type="ECO:0000256" key="6">
    <source>
        <dbReference type="ARBA" id="ARBA00022833"/>
    </source>
</evidence>
<dbReference type="GO" id="GO:0008168">
    <property type="term" value="F:methyltransferase activity"/>
    <property type="evidence" value="ECO:0007669"/>
    <property type="project" value="UniProtKB-KW"/>
</dbReference>
<evidence type="ECO:0000256" key="5">
    <source>
        <dbReference type="ARBA" id="ARBA00022771"/>
    </source>
</evidence>
<dbReference type="Gene3D" id="1.10.220.160">
    <property type="match status" value="1"/>
</dbReference>
<evidence type="ECO:0000313" key="11">
    <source>
        <dbReference type="EMBL" id="CAI5741371.1"/>
    </source>
</evidence>
<dbReference type="GO" id="GO:0005634">
    <property type="term" value="C:nucleus"/>
    <property type="evidence" value="ECO:0007669"/>
    <property type="project" value="TreeGrafter"/>
</dbReference>
<keyword evidence="1" id="KW-0489">Methyltransferase</keyword>
<dbReference type="GO" id="GO:0008270">
    <property type="term" value="F:zinc ion binding"/>
    <property type="evidence" value="ECO:0007669"/>
    <property type="project" value="UniProtKB-KW"/>
</dbReference>
<dbReference type="Pfam" id="PF01753">
    <property type="entry name" value="zf-MYND"/>
    <property type="match status" value="1"/>
</dbReference>
<feature type="coiled-coil region" evidence="8">
    <location>
        <begin position="320"/>
        <end position="347"/>
    </location>
</feature>
<dbReference type="PANTHER" id="PTHR12197:SF251">
    <property type="entry name" value="EG:BACR7C10.4 PROTEIN"/>
    <property type="match status" value="1"/>
</dbReference>
<name>A0AAV0UWU9_9STRA</name>
<organism evidence="11 12">
    <name type="scientific">Peronospora destructor</name>
    <dbReference type="NCBI Taxonomy" id="86335"/>
    <lineage>
        <taxon>Eukaryota</taxon>
        <taxon>Sar</taxon>
        <taxon>Stramenopiles</taxon>
        <taxon>Oomycota</taxon>
        <taxon>Peronosporomycetes</taxon>
        <taxon>Peronosporales</taxon>
        <taxon>Peronosporaceae</taxon>
        <taxon>Peronospora</taxon>
    </lineage>
</organism>
<dbReference type="SUPFAM" id="SSF82199">
    <property type="entry name" value="SET domain"/>
    <property type="match status" value="1"/>
</dbReference>
<protein>
    <submittedName>
        <fullName evidence="11">Uncharacterized protein</fullName>
    </submittedName>
</protein>
<keyword evidence="8" id="KW-0175">Coiled coil</keyword>
<evidence type="ECO:0000259" key="9">
    <source>
        <dbReference type="PROSITE" id="PS50280"/>
    </source>
</evidence>
<dbReference type="InterPro" id="IPR046341">
    <property type="entry name" value="SET_dom_sf"/>
</dbReference>
<evidence type="ECO:0000256" key="7">
    <source>
        <dbReference type="PROSITE-ProRule" id="PRU00134"/>
    </source>
</evidence>
<evidence type="ECO:0000256" key="8">
    <source>
        <dbReference type="SAM" id="Coils"/>
    </source>
</evidence>